<sequence length="304" mass="34257">MSRNTEKLSLELLLESATIDTIPRLATVSWTSLKTLSLRFCVLSDESCAKILSGSPLLECLTLYCGKLERLDLSKSLRLKSLDVESWEPVMQIVAPHIHFLRLTHSDESKCSLVDVTSLTEASLNIHCSKRLGFLFDDPETGLADSLQVMILETLVKLHNVEKLTLSLQILSLAVVCGVTFPTFKVEALTIETDIYPSIIPSIAKLLQNSPGLKKIKLNIVDCNILDECCLTNYLYCKGFETRECWKPKDLDLSEPKLMTSFMKFLLKKSEADWYMAGSYTFSQNNNCELSFVIDSTQECIFRC</sequence>
<dbReference type="SUPFAM" id="SSF52047">
    <property type="entry name" value="RNI-like"/>
    <property type="match status" value="1"/>
</dbReference>
<dbReference type="EMBL" id="GEVL01002431">
    <property type="protein sequence ID" value="JAU74910.1"/>
    <property type="molecule type" value="Transcribed_RNA"/>
</dbReference>
<protein>
    <submittedName>
        <fullName evidence="1">Putative F-box protein</fullName>
    </submittedName>
</protein>
<dbReference type="AlphaFoldDB" id="A0A1J3I3V8"/>
<evidence type="ECO:0000313" key="1">
    <source>
        <dbReference type="EMBL" id="JAU74910.1"/>
    </source>
</evidence>
<organism evidence="1">
    <name type="scientific">Noccaea caerulescens</name>
    <name type="common">Alpine penny-cress</name>
    <name type="synonym">Thlaspi caerulescens</name>
    <dbReference type="NCBI Taxonomy" id="107243"/>
    <lineage>
        <taxon>Eukaryota</taxon>
        <taxon>Viridiplantae</taxon>
        <taxon>Streptophyta</taxon>
        <taxon>Embryophyta</taxon>
        <taxon>Tracheophyta</taxon>
        <taxon>Spermatophyta</taxon>
        <taxon>Magnoliopsida</taxon>
        <taxon>eudicotyledons</taxon>
        <taxon>Gunneridae</taxon>
        <taxon>Pentapetalae</taxon>
        <taxon>rosids</taxon>
        <taxon>malvids</taxon>
        <taxon>Brassicales</taxon>
        <taxon>Brassicaceae</taxon>
        <taxon>Coluteocarpeae</taxon>
        <taxon>Noccaea</taxon>
    </lineage>
</organism>
<dbReference type="InterPro" id="IPR044997">
    <property type="entry name" value="F-box_plant"/>
</dbReference>
<dbReference type="PANTHER" id="PTHR32153">
    <property type="entry name" value="OJ000223_09.16 PROTEIN"/>
    <property type="match status" value="1"/>
</dbReference>
<reference evidence="1" key="1">
    <citation type="submission" date="2016-07" db="EMBL/GenBank/DDBJ databases">
        <title>De novo transcriptome assembly of four accessions of the metal hyperaccumulator plant Noccaea caerulescens.</title>
        <authorList>
            <person name="Blande D."/>
            <person name="Halimaa P."/>
            <person name="Tervahauta A.I."/>
            <person name="Aarts M.G."/>
            <person name="Karenlampi S.O."/>
        </authorList>
    </citation>
    <scope>NUCLEOTIDE SEQUENCE</scope>
</reference>
<name>A0A1J3I3V8_NOCCA</name>
<gene>
    <name evidence="1" type="ORF">LE_TR4922_c0_g1_i1_g.16556</name>
</gene>
<dbReference type="InterPro" id="IPR032675">
    <property type="entry name" value="LRR_dom_sf"/>
</dbReference>
<dbReference type="Pfam" id="PF07723">
    <property type="entry name" value="LRR_2"/>
    <property type="match status" value="1"/>
</dbReference>
<dbReference type="Gene3D" id="3.80.10.10">
    <property type="entry name" value="Ribonuclease Inhibitor"/>
    <property type="match status" value="1"/>
</dbReference>
<proteinExistence type="predicted"/>
<accession>A0A1J3I3V8</accession>
<dbReference type="InterPro" id="IPR013101">
    <property type="entry name" value="LRR_PRU1-like"/>
</dbReference>